<proteinExistence type="inferred from homology"/>
<feature type="non-terminal residue" evidence="8">
    <location>
        <position position="1"/>
    </location>
</feature>
<dbReference type="GO" id="GO:0006535">
    <property type="term" value="P:cysteine biosynthetic process from serine"/>
    <property type="evidence" value="ECO:0007669"/>
    <property type="project" value="InterPro"/>
</dbReference>
<evidence type="ECO:0000256" key="4">
    <source>
        <dbReference type="ARBA" id="ARBA00022605"/>
    </source>
</evidence>
<evidence type="ECO:0000256" key="3">
    <source>
        <dbReference type="ARBA" id="ARBA00013266"/>
    </source>
</evidence>
<comment type="caution">
    <text evidence="8">The sequence shown here is derived from an EMBL/GenBank/DDBJ whole genome shotgun (WGS) entry which is preliminary data.</text>
</comment>
<evidence type="ECO:0000313" key="9">
    <source>
        <dbReference type="Proteomes" id="UP001190700"/>
    </source>
</evidence>
<comment type="similarity">
    <text evidence="2">Belongs to the transferase hexapeptide repeat family.</text>
</comment>
<dbReference type="FunFam" id="2.160.10.10:FF:000002">
    <property type="entry name" value="Serine acetyltransferase"/>
    <property type="match status" value="1"/>
</dbReference>
<dbReference type="EC" id="2.3.1.30" evidence="3"/>
<sequence length="222" mass="24034">WLNIFNKGCFNEDAFKISVREDLKAIRTRDPACRSYCHALLHYTGFHALQAYRAANYMWTNDQHVMAYTLQSRMSEVYGADIHPAATIGKGVFIDHCTGVVIGETAVVGDRVSIMQGVTLGGTGKNIGDRHPKVGQGVLLSAGASVLGNIRVGKGSMIAAGSLVLKPVKPHKIMAGNPAKEVGQTFGSVPALSMKQEVKRTFCDEWEAAVAASVNKREMRTK</sequence>
<dbReference type="InterPro" id="IPR011004">
    <property type="entry name" value="Trimer_LpxA-like_sf"/>
</dbReference>
<dbReference type="NCBIfam" id="NF041874">
    <property type="entry name" value="EPS_EpsC"/>
    <property type="match status" value="1"/>
</dbReference>
<accession>A0AAE0BJF6</accession>
<dbReference type="PANTHER" id="PTHR42811">
    <property type="entry name" value="SERINE ACETYLTRANSFERASE"/>
    <property type="match status" value="1"/>
</dbReference>
<dbReference type="GO" id="GO:0009001">
    <property type="term" value="F:serine O-acetyltransferase activity"/>
    <property type="evidence" value="ECO:0007669"/>
    <property type="project" value="UniProtKB-EC"/>
</dbReference>
<dbReference type="SUPFAM" id="SSF51161">
    <property type="entry name" value="Trimeric LpxA-like enzymes"/>
    <property type="match status" value="1"/>
</dbReference>
<dbReference type="Pfam" id="PF06426">
    <property type="entry name" value="SATase_N"/>
    <property type="match status" value="1"/>
</dbReference>
<keyword evidence="5" id="KW-0808">Transferase</keyword>
<keyword evidence="4" id="KW-0028">Amino-acid biosynthesis</keyword>
<keyword evidence="9" id="KW-1185">Reference proteome</keyword>
<comment type="pathway">
    <text evidence="1">Amino-acid biosynthesis; L-cysteine biosynthesis; L-cysteine from L-serine: step 1/2.</text>
</comment>
<organism evidence="8 9">
    <name type="scientific">Cymbomonas tetramitiformis</name>
    <dbReference type="NCBI Taxonomy" id="36881"/>
    <lineage>
        <taxon>Eukaryota</taxon>
        <taxon>Viridiplantae</taxon>
        <taxon>Chlorophyta</taxon>
        <taxon>Pyramimonadophyceae</taxon>
        <taxon>Pyramimonadales</taxon>
        <taxon>Pyramimonadaceae</taxon>
        <taxon>Cymbomonas</taxon>
    </lineage>
</organism>
<evidence type="ECO:0000313" key="8">
    <source>
        <dbReference type="EMBL" id="KAK3236975.1"/>
    </source>
</evidence>
<name>A0AAE0BJF6_9CHLO</name>
<protein>
    <recommendedName>
        <fullName evidence="3">serine O-acetyltransferase</fullName>
        <ecNumber evidence="3">2.3.1.30</ecNumber>
    </recommendedName>
</protein>
<keyword evidence="6" id="KW-0012">Acyltransferase</keyword>
<dbReference type="Gene3D" id="2.160.10.10">
    <property type="entry name" value="Hexapeptide repeat proteins"/>
    <property type="match status" value="1"/>
</dbReference>
<dbReference type="InterPro" id="IPR042122">
    <property type="entry name" value="Ser_AcTrfase_N_sf"/>
</dbReference>
<dbReference type="InterPro" id="IPR045304">
    <property type="entry name" value="LbH_SAT"/>
</dbReference>
<dbReference type="Gene3D" id="1.10.3130.10">
    <property type="entry name" value="serine acetyltransferase, domain 1"/>
    <property type="match status" value="1"/>
</dbReference>
<dbReference type="GO" id="GO:0005737">
    <property type="term" value="C:cytoplasm"/>
    <property type="evidence" value="ECO:0007669"/>
    <property type="project" value="InterPro"/>
</dbReference>
<evidence type="ECO:0000256" key="6">
    <source>
        <dbReference type="ARBA" id="ARBA00023315"/>
    </source>
</evidence>
<dbReference type="Proteomes" id="UP001190700">
    <property type="component" value="Unassembled WGS sequence"/>
</dbReference>
<dbReference type="AlphaFoldDB" id="A0AAE0BJF6"/>
<feature type="domain" description="Serine acetyltransferase N-terminal" evidence="7">
    <location>
        <begin position="4"/>
        <end position="51"/>
    </location>
</feature>
<dbReference type="InterPro" id="IPR053376">
    <property type="entry name" value="Serine_acetyltransferase"/>
</dbReference>
<dbReference type="CDD" id="cd03354">
    <property type="entry name" value="LbH_SAT"/>
    <property type="match status" value="1"/>
</dbReference>
<evidence type="ECO:0000256" key="5">
    <source>
        <dbReference type="ARBA" id="ARBA00022679"/>
    </source>
</evidence>
<evidence type="ECO:0000259" key="7">
    <source>
        <dbReference type="Pfam" id="PF06426"/>
    </source>
</evidence>
<evidence type="ECO:0000256" key="1">
    <source>
        <dbReference type="ARBA" id="ARBA00004876"/>
    </source>
</evidence>
<reference evidence="8 9" key="1">
    <citation type="journal article" date="2015" name="Genome Biol. Evol.">
        <title>Comparative Genomics of a Bacterivorous Green Alga Reveals Evolutionary Causalities and Consequences of Phago-Mixotrophic Mode of Nutrition.</title>
        <authorList>
            <person name="Burns J.A."/>
            <person name="Paasch A."/>
            <person name="Narechania A."/>
            <person name="Kim E."/>
        </authorList>
    </citation>
    <scope>NUCLEOTIDE SEQUENCE [LARGE SCALE GENOMIC DNA]</scope>
    <source>
        <strain evidence="8 9">PLY_AMNH</strain>
    </source>
</reference>
<gene>
    <name evidence="8" type="ORF">CYMTET_52919</name>
</gene>
<dbReference type="EMBL" id="LGRX02034746">
    <property type="protein sequence ID" value="KAK3236975.1"/>
    <property type="molecule type" value="Genomic_DNA"/>
</dbReference>
<dbReference type="InterPro" id="IPR010493">
    <property type="entry name" value="Ser_AcTrfase_N"/>
</dbReference>
<evidence type="ECO:0000256" key="2">
    <source>
        <dbReference type="ARBA" id="ARBA00007274"/>
    </source>
</evidence>